<keyword evidence="3" id="KW-0456">Lyase</keyword>
<sequence length="169" mass="18824">MNTVVLNVEPLTKKAFAPYGDVIEIDGADHFGINVDTVERYHDLAKIEIDYSEGGRPVVSLAKVKTASSFPMTFNLVERHLKGSQAFIPMFDTPVLVVVASRGESVSAKDFKAFITNGEQGFNYHSGIWHMPIMSVQSEHMFVVIDRSGHGSNCDEFTFINEEIKVKLQ</sequence>
<evidence type="ECO:0000256" key="3">
    <source>
        <dbReference type="ARBA" id="ARBA00023239"/>
    </source>
</evidence>
<dbReference type="PIRSF" id="PIRSF017306">
    <property type="entry name" value="Ureidogly_hydro"/>
    <property type="match status" value="1"/>
</dbReference>
<dbReference type="InterPro" id="IPR011051">
    <property type="entry name" value="RmlC_Cupin_sf"/>
</dbReference>
<evidence type="ECO:0000313" key="6">
    <source>
        <dbReference type="Proteomes" id="UP000202259"/>
    </source>
</evidence>
<dbReference type="InterPro" id="IPR024060">
    <property type="entry name" value="Ureidoglycolate_lyase_dom_sf"/>
</dbReference>
<comment type="subunit">
    <text evidence="1">Homodimer.</text>
</comment>
<dbReference type="InterPro" id="IPR047233">
    <property type="entry name" value="UAH_cupin"/>
</dbReference>
<name>A0A222GDA2_9GAMM</name>
<dbReference type="AlphaFoldDB" id="A0A222GDA2"/>
<dbReference type="RefSeq" id="WP_081153263.1">
    <property type="nucleotide sequence ID" value="NZ_CP020465.1"/>
</dbReference>
<dbReference type="GO" id="GO:0004848">
    <property type="term" value="F:ureidoglycolate hydrolase activity"/>
    <property type="evidence" value="ECO:0007669"/>
    <property type="project" value="InterPro"/>
</dbReference>
<comment type="catalytic activity">
    <reaction evidence="4">
        <text>(S)-ureidoglycolate = urea + glyoxylate</text>
        <dbReference type="Rhea" id="RHEA:11304"/>
        <dbReference type="ChEBI" id="CHEBI:16199"/>
        <dbReference type="ChEBI" id="CHEBI:36655"/>
        <dbReference type="ChEBI" id="CHEBI:57296"/>
        <dbReference type="EC" id="4.3.2.3"/>
    </reaction>
</comment>
<accession>A0A222GDA2</accession>
<evidence type="ECO:0008006" key="7">
    <source>
        <dbReference type="Google" id="ProtNLM"/>
    </source>
</evidence>
<dbReference type="KEGG" id="cber:B5D82_17200"/>
<dbReference type="PANTHER" id="PTHR21221">
    <property type="entry name" value="UREIDOGLYCOLATE HYDROLASE"/>
    <property type="match status" value="1"/>
</dbReference>
<dbReference type="CDD" id="cd20298">
    <property type="entry name" value="cupin_UAH"/>
    <property type="match status" value="1"/>
</dbReference>
<evidence type="ECO:0000256" key="4">
    <source>
        <dbReference type="ARBA" id="ARBA00047684"/>
    </source>
</evidence>
<evidence type="ECO:0000313" key="5">
    <source>
        <dbReference type="EMBL" id="ASP49354.1"/>
    </source>
</evidence>
<dbReference type="GO" id="GO:0006144">
    <property type="term" value="P:purine nucleobase metabolic process"/>
    <property type="evidence" value="ECO:0007669"/>
    <property type="project" value="UniProtKB-KW"/>
</dbReference>
<gene>
    <name evidence="5" type="ORF">B5D82_17200</name>
</gene>
<keyword evidence="6" id="KW-1185">Reference proteome</keyword>
<organism evidence="5 6">
    <name type="scientific">Cognaticolwellia beringensis</name>
    <dbReference type="NCBI Taxonomy" id="1967665"/>
    <lineage>
        <taxon>Bacteria</taxon>
        <taxon>Pseudomonadati</taxon>
        <taxon>Pseudomonadota</taxon>
        <taxon>Gammaproteobacteria</taxon>
        <taxon>Alteromonadales</taxon>
        <taxon>Colwelliaceae</taxon>
        <taxon>Cognaticolwellia</taxon>
    </lineage>
</organism>
<keyword evidence="2" id="KW-0659">Purine metabolism</keyword>
<reference evidence="5 6" key="1">
    <citation type="submission" date="2017-08" db="EMBL/GenBank/DDBJ databases">
        <title>Complete genome of Colwellia sp. NB097-1, a psychrophile bacterium ioslated from Bering Sea.</title>
        <authorList>
            <person name="Chen X."/>
        </authorList>
    </citation>
    <scope>NUCLEOTIDE SEQUENCE [LARGE SCALE GENOMIC DNA]</scope>
    <source>
        <strain evidence="5 6">NB097-1</strain>
    </source>
</reference>
<dbReference type="EMBL" id="CP020465">
    <property type="protein sequence ID" value="ASP49354.1"/>
    <property type="molecule type" value="Genomic_DNA"/>
</dbReference>
<dbReference type="NCBIfam" id="NF009932">
    <property type="entry name" value="PRK13395.1"/>
    <property type="match status" value="1"/>
</dbReference>
<evidence type="ECO:0000256" key="1">
    <source>
        <dbReference type="ARBA" id="ARBA00011738"/>
    </source>
</evidence>
<evidence type="ECO:0000256" key="2">
    <source>
        <dbReference type="ARBA" id="ARBA00022631"/>
    </source>
</evidence>
<dbReference type="PANTHER" id="PTHR21221:SF1">
    <property type="entry name" value="UREIDOGLYCOLATE LYASE"/>
    <property type="match status" value="1"/>
</dbReference>
<dbReference type="Pfam" id="PF04115">
    <property type="entry name" value="Ureidogly_lyase"/>
    <property type="match status" value="1"/>
</dbReference>
<dbReference type="Proteomes" id="UP000202259">
    <property type="component" value="Chromosome"/>
</dbReference>
<dbReference type="SUPFAM" id="SSF51182">
    <property type="entry name" value="RmlC-like cupins"/>
    <property type="match status" value="1"/>
</dbReference>
<dbReference type="GO" id="GO:0050385">
    <property type="term" value="F:ureidoglycolate lyase activity"/>
    <property type="evidence" value="ECO:0007669"/>
    <property type="project" value="UniProtKB-EC"/>
</dbReference>
<dbReference type="Gene3D" id="2.60.120.480">
    <property type="entry name" value="Ureidoglycolate hydrolase"/>
    <property type="match status" value="1"/>
</dbReference>
<proteinExistence type="predicted"/>
<dbReference type="OrthoDB" id="9804602at2"/>
<dbReference type="GO" id="GO:0000256">
    <property type="term" value="P:allantoin catabolic process"/>
    <property type="evidence" value="ECO:0007669"/>
    <property type="project" value="InterPro"/>
</dbReference>
<protein>
    <recommendedName>
        <fullName evidence="7">Ureidoglycolate lyase</fullName>
    </recommendedName>
</protein>
<dbReference type="InterPro" id="IPR007247">
    <property type="entry name" value="Ureidogly_lyase"/>
</dbReference>